<dbReference type="SUPFAM" id="SSF82679">
    <property type="entry name" value="N-utilization substance G protein NusG, N-terminal domain"/>
    <property type="match status" value="1"/>
</dbReference>
<evidence type="ECO:0000313" key="5">
    <source>
        <dbReference type="EMBL" id="WGH74196.1"/>
    </source>
</evidence>
<name>A0ABY8KYX0_9FLAO</name>
<feature type="domain" description="NusG-like N-terminal" evidence="4">
    <location>
        <begin position="7"/>
        <end position="98"/>
    </location>
</feature>
<dbReference type="InterPro" id="IPR036735">
    <property type="entry name" value="NGN_dom_sf"/>
</dbReference>
<keyword evidence="2" id="KW-0805">Transcription regulation</keyword>
<dbReference type="RefSeq" id="WP_279650077.1">
    <property type="nucleotide sequence ID" value="NZ_CP122539.1"/>
</dbReference>
<sequence>MNFNNGWYVLYVKPRWEKKVNESLKDILLESFLPQIKTIRQWSDRKKTILKPMFPSYVFVNVKSSTEFHKALSVNGACAYISFGREYAKVSASEIDKIKTLVSADAVTNFEIDTRRLKIGAIKTINQGPLSGLECEVLKVNNKNKVVVRIDSLQQNILATVPSHFI</sequence>
<dbReference type="Gene3D" id="3.30.70.940">
    <property type="entry name" value="NusG, N-terminal domain"/>
    <property type="match status" value="1"/>
</dbReference>
<dbReference type="NCBIfam" id="NF033644">
    <property type="entry name" value="antiterm_UpxY"/>
    <property type="match status" value="1"/>
</dbReference>
<evidence type="ECO:0000313" key="6">
    <source>
        <dbReference type="Proteomes" id="UP001232001"/>
    </source>
</evidence>
<keyword evidence="1" id="KW-0889">Transcription antitermination</keyword>
<accession>A0ABY8KYX0</accession>
<reference evidence="5 6" key="1">
    <citation type="submission" date="2023-04" db="EMBL/GenBank/DDBJ databases">
        <title>Tenacibaculum tangerinum sp. nov., isolated from sea tidal flat of South Korea.</title>
        <authorList>
            <person name="Lee S.H."/>
            <person name="Kim J.-J."/>
        </authorList>
    </citation>
    <scope>NUCLEOTIDE SEQUENCE [LARGE SCALE GENOMIC DNA]</scope>
    <source>
        <strain evidence="5 6">GRR-S3-23</strain>
    </source>
</reference>
<keyword evidence="3" id="KW-0804">Transcription</keyword>
<dbReference type="Pfam" id="PF02357">
    <property type="entry name" value="NusG"/>
    <property type="match status" value="1"/>
</dbReference>
<protein>
    <submittedName>
        <fullName evidence="5">UpxY family transcription antiterminator</fullName>
    </submittedName>
</protein>
<dbReference type="PANTHER" id="PTHR30265:SF4">
    <property type="entry name" value="KOW MOTIF FAMILY PROTEIN, EXPRESSED"/>
    <property type="match status" value="1"/>
</dbReference>
<evidence type="ECO:0000256" key="2">
    <source>
        <dbReference type="ARBA" id="ARBA00023015"/>
    </source>
</evidence>
<proteinExistence type="predicted"/>
<dbReference type="InterPro" id="IPR006645">
    <property type="entry name" value="NGN-like_dom"/>
</dbReference>
<keyword evidence="6" id="KW-1185">Reference proteome</keyword>
<dbReference type="Proteomes" id="UP001232001">
    <property type="component" value="Chromosome"/>
</dbReference>
<dbReference type="EMBL" id="CP122539">
    <property type="protein sequence ID" value="WGH74196.1"/>
    <property type="molecule type" value="Genomic_DNA"/>
</dbReference>
<evidence type="ECO:0000259" key="4">
    <source>
        <dbReference type="Pfam" id="PF02357"/>
    </source>
</evidence>
<evidence type="ECO:0000256" key="3">
    <source>
        <dbReference type="ARBA" id="ARBA00023163"/>
    </source>
</evidence>
<dbReference type="PANTHER" id="PTHR30265">
    <property type="entry name" value="RHO-INTERACTING TRANSCRIPTION TERMINATION FACTOR NUSG"/>
    <property type="match status" value="1"/>
</dbReference>
<gene>
    <name evidence="5" type="ORF">P8625_08685</name>
</gene>
<evidence type="ECO:0000256" key="1">
    <source>
        <dbReference type="ARBA" id="ARBA00022814"/>
    </source>
</evidence>
<organism evidence="5 6">
    <name type="scientific">Tenacibaculum tangerinum</name>
    <dbReference type="NCBI Taxonomy" id="3038772"/>
    <lineage>
        <taxon>Bacteria</taxon>
        <taxon>Pseudomonadati</taxon>
        <taxon>Bacteroidota</taxon>
        <taxon>Flavobacteriia</taxon>
        <taxon>Flavobacteriales</taxon>
        <taxon>Flavobacteriaceae</taxon>
        <taxon>Tenacibaculum</taxon>
    </lineage>
</organism>
<dbReference type="InterPro" id="IPR043425">
    <property type="entry name" value="NusG-like"/>
</dbReference>